<dbReference type="NCBIfam" id="TIGR04294">
    <property type="entry name" value="pre_pil_HX9DG"/>
    <property type="match status" value="1"/>
</dbReference>
<dbReference type="Pfam" id="PF07596">
    <property type="entry name" value="SBP_bac_10"/>
    <property type="match status" value="1"/>
</dbReference>
<dbReference type="RefSeq" id="WP_146522749.1">
    <property type="nucleotide sequence ID" value="NZ_CP151726.1"/>
</dbReference>
<name>A0A5C6A279_9BACT</name>
<keyword evidence="1" id="KW-0812">Transmembrane</keyword>
<dbReference type="AlphaFoldDB" id="A0A5C6A279"/>
<gene>
    <name evidence="3" type="ORF">Pla52n_57900</name>
</gene>
<dbReference type="InterPro" id="IPR027558">
    <property type="entry name" value="Pre_pil_HX9DG_C"/>
</dbReference>
<proteinExistence type="predicted"/>
<dbReference type="PROSITE" id="PS00409">
    <property type="entry name" value="PROKAR_NTER_METHYL"/>
    <property type="match status" value="1"/>
</dbReference>
<evidence type="ECO:0000256" key="1">
    <source>
        <dbReference type="SAM" id="Phobius"/>
    </source>
</evidence>
<dbReference type="SUPFAM" id="SSF54523">
    <property type="entry name" value="Pili subunits"/>
    <property type="match status" value="1"/>
</dbReference>
<dbReference type="PANTHER" id="PTHR30093">
    <property type="entry name" value="GENERAL SECRETION PATHWAY PROTEIN G"/>
    <property type="match status" value="1"/>
</dbReference>
<dbReference type="InterPro" id="IPR012902">
    <property type="entry name" value="N_methyl_site"/>
</dbReference>
<sequence length="409" mass="43419">MNRNLTVEPSNASRGFTLVELLVVIAIIGILVGLLLPAVQAVRESARRMSCSNNFRQIGLAIQNYHSAYKQVPIHGTGTLGAKPLWSQAHVPATSHNQLRLSYLVGALAFVEGQSLWEQISNPLMLPGATVAYNAMGPIPQHSPYVPWSTEVPTFRCPSDPGVGLPSLGRTNYAACVGDSLDRTSHGLFNDAGYATGPGNGFPSGIAARVGASCRGFFVPRGQAKFRDILDGLSNTIACGEIATDLGDRDIRTSPSMNNDVNALGLFDNPSLCSDNNQIDPNRPKYWTAGAIIESPPANKRGYRWADSYAIYTIMLTILPPNSEVCMFGDQTNSGTVGASSRHPGGAHVLMGDGSVRFMTDSVESGNRRAQTVYILPPGSSAPSVPGAQSPYGIWGAMGTRASGEVIVD</sequence>
<accession>A0A5C6A279</accession>
<feature type="transmembrane region" description="Helical" evidence="1">
    <location>
        <begin position="15"/>
        <end position="39"/>
    </location>
</feature>
<dbReference type="Pfam" id="PF07963">
    <property type="entry name" value="N_methyl"/>
    <property type="match status" value="1"/>
</dbReference>
<evidence type="ECO:0000259" key="2">
    <source>
        <dbReference type="Pfam" id="PF07596"/>
    </source>
</evidence>
<organism evidence="3 4">
    <name type="scientific">Stieleria varia</name>
    <dbReference type="NCBI Taxonomy" id="2528005"/>
    <lineage>
        <taxon>Bacteria</taxon>
        <taxon>Pseudomonadati</taxon>
        <taxon>Planctomycetota</taxon>
        <taxon>Planctomycetia</taxon>
        <taxon>Pirellulales</taxon>
        <taxon>Pirellulaceae</taxon>
        <taxon>Stieleria</taxon>
    </lineage>
</organism>
<dbReference type="Gene3D" id="3.30.700.10">
    <property type="entry name" value="Glycoprotein, Type 4 Pilin"/>
    <property type="match status" value="1"/>
</dbReference>
<dbReference type="PANTHER" id="PTHR30093:SF2">
    <property type="entry name" value="TYPE II SECRETION SYSTEM PROTEIN H"/>
    <property type="match status" value="1"/>
</dbReference>
<comment type="caution">
    <text evidence="3">The sequence shown here is derived from an EMBL/GenBank/DDBJ whole genome shotgun (WGS) entry which is preliminary data.</text>
</comment>
<dbReference type="OrthoDB" id="241541at2"/>
<evidence type="ECO:0000313" key="3">
    <source>
        <dbReference type="EMBL" id="TWT93962.1"/>
    </source>
</evidence>
<keyword evidence="1" id="KW-1133">Transmembrane helix</keyword>
<evidence type="ECO:0000313" key="4">
    <source>
        <dbReference type="Proteomes" id="UP000320176"/>
    </source>
</evidence>
<dbReference type="InterPro" id="IPR011453">
    <property type="entry name" value="DUF1559"/>
</dbReference>
<keyword evidence="1" id="KW-0472">Membrane</keyword>
<feature type="domain" description="DUF1559" evidence="2">
    <location>
        <begin position="40"/>
        <end position="365"/>
    </location>
</feature>
<reference evidence="3 4" key="1">
    <citation type="submission" date="2019-02" db="EMBL/GenBank/DDBJ databases">
        <title>Deep-cultivation of Planctomycetes and their phenomic and genomic characterization uncovers novel biology.</title>
        <authorList>
            <person name="Wiegand S."/>
            <person name="Jogler M."/>
            <person name="Boedeker C."/>
            <person name="Pinto D."/>
            <person name="Vollmers J."/>
            <person name="Rivas-Marin E."/>
            <person name="Kohn T."/>
            <person name="Peeters S.H."/>
            <person name="Heuer A."/>
            <person name="Rast P."/>
            <person name="Oberbeckmann S."/>
            <person name="Bunk B."/>
            <person name="Jeske O."/>
            <person name="Meyerdierks A."/>
            <person name="Storesund J.E."/>
            <person name="Kallscheuer N."/>
            <person name="Luecker S."/>
            <person name="Lage O.M."/>
            <person name="Pohl T."/>
            <person name="Merkel B.J."/>
            <person name="Hornburger P."/>
            <person name="Mueller R.-W."/>
            <person name="Bruemmer F."/>
            <person name="Labrenz M."/>
            <person name="Spormann A.M."/>
            <person name="Op Den Camp H."/>
            <person name="Overmann J."/>
            <person name="Amann R."/>
            <person name="Jetten M.S.M."/>
            <person name="Mascher T."/>
            <person name="Medema M.H."/>
            <person name="Devos D.P."/>
            <person name="Kaster A.-K."/>
            <person name="Ovreas L."/>
            <person name="Rohde M."/>
            <person name="Galperin M.Y."/>
            <person name="Jogler C."/>
        </authorList>
    </citation>
    <scope>NUCLEOTIDE SEQUENCE [LARGE SCALE GENOMIC DNA]</scope>
    <source>
        <strain evidence="3 4">Pla52n</strain>
    </source>
</reference>
<dbReference type="Proteomes" id="UP000320176">
    <property type="component" value="Unassembled WGS sequence"/>
</dbReference>
<keyword evidence="4" id="KW-1185">Reference proteome</keyword>
<dbReference type="NCBIfam" id="TIGR02532">
    <property type="entry name" value="IV_pilin_GFxxxE"/>
    <property type="match status" value="1"/>
</dbReference>
<dbReference type="InterPro" id="IPR045584">
    <property type="entry name" value="Pilin-like"/>
</dbReference>
<protein>
    <recommendedName>
        <fullName evidence="2">DUF1559 domain-containing protein</fullName>
    </recommendedName>
</protein>
<dbReference type="EMBL" id="SJPN01000008">
    <property type="protein sequence ID" value="TWT93962.1"/>
    <property type="molecule type" value="Genomic_DNA"/>
</dbReference>